<feature type="signal peptide" evidence="2">
    <location>
        <begin position="1"/>
        <end position="45"/>
    </location>
</feature>
<evidence type="ECO:0000256" key="1">
    <source>
        <dbReference type="SAM" id="MobiDB-lite"/>
    </source>
</evidence>
<dbReference type="RefSeq" id="WP_230272823.1">
    <property type="nucleotide sequence ID" value="NZ_JAJKFW010000016.1"/>
</dbReference>
<comment type="caution">
    <text evidence="3">The sequence shown here is derived from an EMBL/GenBank/DDBJ whole genome shotgun (WGS) entry which is preliminary data.</text>
</comment>
<accession>A0ABS8NEZ3</accession>
<protein>
    <submittedName>
        <fullName evidence="3">BBP7 family outer membrane beta-barrel protein</fullName>
    </submittedName>
</protein>
<feature type="chain" id="PRO_5047528247" evidence="2">
    <location>
        <begin position="46"/>
        <end position="600"/>
    </location>
</feature>
<organism evidence="3 4">
    <name type="scientific">Rhodopirellula halodulae</name>
    <dbReference type="NCBI Taxonomy" id="2894198"/>
    <lineage>
        <taxon>Bacteria</taxon>
        <taxon>Pseudomonadati</taxon>
        <taxon>Planctomycetota</taxon>
        <taxon>Planctomycetia</taxon>
        <taxon>Pirellulales</taxon>
        <taxon>Pirellulaceae</taxon>
        <taxon>Rhodopirellula</taxon>
    </lineage>
</organism>
<evidence type="ECO:0000313" key="3">
    <source>
        <dbReference type="EMBL" id="MCC9642126.1"/>
    </source>
</evidence>
<gene>
    <name evidence="3" type="ORF">LOC71_07560</name>
</gene>
<name>A0ABS8NEZ3_9BACT</name>
<dbReference type="EMBL" id="JAJKFW010000016">
    <property type="protein sequence ID" value="MCC9642126.1"/>
    <property type="molecule type" value="Genomic_DNA"/>
</dbReference>
<feature type="region of interest" description="Disordered" evidence="1">
    <location>
        <begin position="48"/>
        <end position="78"/>
    </location>
</feature>
<keyword evidence="4" id="KW-1185">Reference proteome</keyword>
<dbReference type="Pfam" id="PF07585">
    <property type="entry name" value="BBP7"/>
    <property type="match status" value="1"/>
</dbReference>
<proteinExistence type="predicted"/>
<dbReference type="Proteomes" id="UP001430306">
    <property type="component" value="Unassembled WGS sequence"/>
</dbReference>
<dbReference type="InterPro" id="IPR011446">
    <property type="entry name" value="BBP7"/>
</dbReference>
<evidence type="ECO:0000256" key="2">
    <source>
        <dbReference type="SAM" id="SignalP"/>
    </source>
</evidence>
<reference evidence="3" key="1">
    <citation type="submission" date="2021-11" db="EMBL/GenBank/DDBJ databases">
        <title>Genome sequence.</title>
        <authorList>
            <person name="Sun Q."/>
        </authorList>
    </citation>
    <scope>NUCLEOTIDE SEQUENCE</scope>
    <source>
        <strain evidence="3">JC740</strain>
    </source>
</reference>
<evidence type="ECO:0000313" key="4">
    <source>
        <dbReference type="Proteomes" id="UP001430306"/>
    </source>
</evidence>
<keyword evidence="2" id="KW-0732">Signal</keyword>
<sequence length="600" mass="64172">MSSLICRRLNRAATHRSVIQRLASSWSFKSGVALLACLASSHADAQVRTKKPDRGTYQSPQLGDNGGESVRTADWSNDPLAPSELSRIQISEVGYDDVDPQDSTLAVDDQTSLQPLHAPGGLQLRALDETPRSTAPQLVRPVSGMTVGSGVVSSAPSQGNVQIIRPSQPSHSGRVLRKTSGSVTVMEEPMFLNESMMGPGAMSFSGPGCGMEGCGIEACGCGVEAGCGFETFGCDSCGYGGCDGMCGPSCDPCGAICVDPNRWFGSAELMIMFRKGDRLPPLVTTDTSPDTGSLDTGTVLAGDDSVLKDATAGGRLTLGLWLDNHQCRSLVFRGWVAGDETYSFGADQRNFDVLAIPFFNVATDLEDSNVLVFPNGTGTINGRFGAVGVSAHSEVHGADISIRQYWRGGLGTTFDFLYGYQYMRLAEGLSINSSSTLTEGADAGNFISIRDSFEAVNEFHGAQFGLAGRYREGCWSFNWLAKAAFGNVSRTAERQGSTTTGPPETPLDGGLFVDADTNQGTTTSDTFGWVPELDVNLGWHRFNNFDVTIGYHLIAMSDAIQVSGIFDRNINDNNNIRPAPSMRDDTFYIQGIHFGLSYVR</sequence>